<feature type="domain" description="YdbS-like PH" evidence="2">
    <location>
        <begin position="75"/>
        <end position="156"/>
    </location>
</feature>
<proteinExistence type="predicted"/>
<evidence type="ECO:0000313" key="4">
    <source>
        <dbReference type="Proteomes" id="UP000034119"/>
    </source>
</evidence>
<dbReference type="EMBL" id="LCPW01000001">
    <property type="protein sequence ID" value="KKW06258.1"/>
    <property type="molecule type" value="Genomic_DNA"/>
</dbReference>
<dbReference type="PANTHER" id="PTHR34473:SF2">
    <property type="entry name" value="UPF0699 TRANSMEMBRANE PROTEIN YDBT"/>
    <property type="match status" value="1"/>
</dbReference>
<accession>A0A0G1VIC5</accession>
<keyword evidence="1" id="KW-0812">Transmembrane</keyword>
<name>A0A0G1VIC5_9BACT</name>
<keyword evidence="1" id="KW-1133">Transmembrane helix</keyword>
<feature type="transmembrane region" description="Helical" evidence="1">
    <location>
        <begin position="9"/>
        <end position="35"/>
    </location>
</feature>
<comment type="caution">
    <text evidence="3">The sequence shown here is derived from an EMBL/GenBank/DDBJ whole genome shotgun (WGS) entry which is preliminary data.</text>
</comment>
<dbReference type="Pfam" id="PF03703">
    <property type="entry name" value="bPH_2"/>
    <property type="match status" value="1"/>
</dbReference>
<dbReference type="PANTHER" id="PTHR34473">
    <property type="entry name" value="UPF0699 TRANSMEMBRANE PROTEIN YDBS"/>
    <property type="match status" value="1"/>
</dbReference>
<evidence type="ECO:0000313" key="3">
    <source>
        <dbReference type="EMBL" id="KKW06258.1"/>
    </source>
</evidence>
<dbReference type="InterPro" id="IPR005182">
    <property type="entry name" value="YdbS-like_PH"/>
</dbReference>
<dbReference type="AlphaFoldDB" id="A0A0G1VIC5"/>
<organism evidence="3 4">
    <name type="scientific">candidate division CPR1 bacterium GW2011_GWC1_49_13</name>
    <dbReference type="NCBI Taxonomy" id="1618342"/>
    <lineage>
        <taxon>Bacteria</taxon>
        <taxon>candidate division CPR1</taxon>
    </lineage>
</organism>
<gene>
    <name evidence="3" type="ORF">UY40_C0001G0036</name>
</gene>
<sequence>MESLDRKSIWLFFISFIFVVIFILFFIIFFFAITSRELDIFEYFLKYKDLFYQKINPLTISILLAVAYIYGWYSWKNYRYELTADGFKKESGIIVKHYVTIPYERIQNVNIIRGIPTRLLGLSDLQIQTAGMSGMAGAEGMLPGLNQEKAEQIRKELIQRAGKASK</sequence>
<evidence type="ECO:0000259" key="2">
    <source>
        <dbReference type="Pfam" id="PF03703"/>
    </source>
</evidence>
<dbReference type="STRING" id="1618342.UY40_C0001G0036"/>
<protein>
    <recommendedName>
        <fullName evidence="2">YdbS-like PH domain-containing protein</fullName>
    </recommendedName>
</protein>
<dbReference type="Proteomes" id="UP000034119">
    <property type="component" value="Unassembled WGS sequence"/>
</dbReference>
<keyword evidence="1" id="KW-0472">Membrane</keyword>
<evidence type="ECO:0000256" key="1">
    <source>
        <dbReference type="SAM" id="Phobius"/>
    </source>
</evidence>
<feature type="transmembrane region" description="Helical" evidence="1">
    <location>
        <begin position="55"/>
        <end position="73"/>
    </location>
</feature>
<reference evidence="3 4" key="1">
    <citation type="journal article" date="2015" name="Nature">
        <title>rRNA introns, odd ribosomes, and small enigmatic genomes across a large radiation of phyla.</title>
        <authorList>
            <person name="Brown C.T."/>
            <person name="Hug L.A."/>
            <person name="Thomas B.C."/>
            <person name="Sharon I."/>
            <person name="Castelle C.J."/>
            <person name="Singh A."/>
            <person name="Wilkins M.J."/>
            <person name="Williams K.H."/>
            <person name="Banfield J.F."/>
        </authorList>
    </citation>
    <scope>NUCLEOTIDE SEQUENCE [LARGE SCALE GENOMIC DNA]</scope>
</reference>